<dbReference type="Proteomes" id="UP001484535">
    <property type="component" value="Unassembled WGS sequence"/>
</dbReference>
<gene>
    <name evidence="1" type="ORF">ABDJ38_07720</name>
</gene>
<accession>A0ABV0CW21</accession>
<proteinExistence type="predicted"/>
<dbReference type="EMBL" id="JBDLBR010000002">
    <property type="protein sequence ID" value="MEN7537058.1"/>
    <property type="molecule type" value="Genomic_DNA"/>
</dbReference>
<protein>
    <submittedName>
        <fullName evidence="1">Uncharacterized protein</fullName>
    </submittedName>
</protein>
<organism evidence="1 2">
    <name type="scientific">Aurantiacibacter flavus</name>
    <dbReference type="NCBI Taxonomy" id="3145232"/>
    <lineage>
        <taxon>Bacteria</taxon>
        <taxon>Pseudomonadati</taxon>
        <taxon>Pseudomonadota</taxon>
        <taxon>Alphaproteobacteria</taxon>
        <taxon>Sphingomonadales</taxon>
        <taxon>Erythrobacteraceae</taxon>
        <taxon>Aurantiacibacter</taxon>
    </lineage>
</organism>
<comment type="caution">
    <text evidence="1">The sequence shown here is derived from an EMBL/GenBank/DDBJ whole genome shotgun (WGS) entry which is preliminary data.</text>
</comment>
<evidence type="ECO:0000313" key="1">
    <source>
        <dbReference type="EMBL" id="MEN7537058.1"/>
    </source>
</evidence>
<name>A0ABV0CW21_9SPHN</name>
<evidence type="ECO:0000313" key="2">
    <source>
        <dbReference type="Proteomes" id="UP001484535"/>
    </source>
</evidence>
<keyword evidence="2" id="KW-1185">Reference proteome</keyword>
<reference evidence="1 2" key="1">
    <citation type="submission" date="2024-05" db="EMBL/GenBank/DDBJ databases">
        <authorList>
            <person name="Park S."/>
        </authorList>
    </citation>
    <scope>NUCLEOTIDE SEQUENCE [LARGE SCALE GENOMIC DNA]</scope>
    <source>
        <strain evidence="1 2">DGU5</strain>
    </source>
</reference>
<sequence length="97" mass="10638">MRETPLLSPRFGRYIALMEGDRISRARARIEAAAARIEAAAGELAGARQMVGDPELEARYNALRAEAEEALAGLDMLITRLDPDNFEDPDASTRPQP</sequence>